<gene>
    <name evidence="3" type="ordered locus">Sthe_1672</name>
</gene>
<accession>D1C4D9</accession>
<evidence type="ECO:0000313" key="3">
    <source>
        <dbReference type="EMBL" id="ACZ39106.1"/>
    </source>
</evidence>
<organism evidence="3 4">
    <name type="scientific">Sphaerobacter thermophilus (strain ATCC 49802 / DSM 20745 / KCCM 41009 / NCIMB 13125 / S 6022)</name>
    <dbReference type="NCBI Taxonomy" id="479434"/>
    <lineage>
        <taxon>Bacteria</taxon>
        <taxon>Pseudomonadati</taxon>
        <taxon>Thermomicrobiota</taxon>
        <taxon>Thermomicrobia</taxon>
        <taxon>Sphaerobacterales</taxon>
        <taxon>Sphaerobacterineae</taxon>
        <taxon>Sphaerobacteraceae</taxon>
        <taxon>Sphaerobacter</taxon>
    </lineage>
</organism>
<keyword evidence="4" id="KW-1185">Reference proteome</keyword>
<keyword evidence="1" id="KW-1133">Transmembrane helix</keyword>
<reference evidence="4" key="1">
    <citation type="submission" date="2009-11" db="EMBL/GenBank/DDBJ databases">
        <title>The complete chromosome 1 of Sphaerobacter thermophilus DSM 20745.</title>
        <authorList>
            <person name="Lucas S."/>
            <person name="Copeland A."/>
            <person name="Lapidus A."/>
            <person name="Glavina del Rio T."/>
            <person name="Dalin E."/>
            <person name="Tice H."/>
            <person name="Bruce D."/>
            <person name="Goodwin L."/>
            <person name="Pitluck S."/>
            <person name="Kyrpides N."/>
            <person name="Mavromatis K."/>
            <person name="Ivanova N."/>
            <person name="Mikhailova N."/>
            <person name="LaButti K.M."/>
            <person name="Clum A."/>
            <person name="Sun H.I."/>
            <person name="Brettin T."/>
            <person name="Detter J.C."/>
            <person name="Han C."/>
            <person name="Larimer F."/>
            <person name="Land M."/>
            <person name="Hauser L."/>
            <person name="Markowitz V."/>
            <person name="Cheng J.F."/>
            <person name="Hugenholtz P."/>
            <person name="Woyke T."/>
            <person name="Wu D."/>
            <person name="Steenblock K."/>
            <person name="Schneider S."/>
            <person name="Pukall R."/>
            <person name="Goeker M."/>
            <person name="Klenk H.P."/>
            <person name="Eisen J.A."/>
        </authorList>
    </citation>
    <scope>NUCLEOTIDE SEQUENCE [LARGE SCALE GENOMIC DNA]</scope>
    <source>
        <strain evidence="4">ATCC 49802 / DSM 20745 / S 6022</strain>
    </source>
</reference>
<dbReference type="HOGENOM" id="CLU_1314734_0_0_0"/>
<keyword evidence="1" id="KW-0472">Membrane</keyword>
<keyword evidence="1" id="KW-0812">Transmembrane</keyword>
<dbReference type="STRING" id="479434.Sthe_1672"/>
<dbReference type="InterPro" id="IPR024425">
    <property type="entry name" value="LiaF-like_C"/>
</dbReference>
<reference evidence="3 4" key="2">
    <citation type="journal article" date="2010" name="Stand. Genomic Sci.">
        <title>Complete genome sequence of Desulfohalobium retbaense type strain (HR(100)).</title>
        <authorList>
            <person name="Spring S."/>
            <person name="Nolan M."/>
            <person name="Lapidus A."/>
            <person name="Glavina Del Rio T."/>
            <person name="Copeland A."/>
            <person name="Tice H."/>
            <person name="Cheng J.F."/>
            <person name="Lucas S."/>
            <person name="Land M."/>
            <person name="Chen F."/>
            <person name="Bruce D."/>
            <person name="Goodwin L."/>
            <person name="Pitluck S."/>
            <person name="Ivanova N."/>
            <person name="Mavromatis K."/>
            <person name="Mikhailova N."/>
            <person name="Pati A."/>
            <person name="Chen A."/>
            <person name="Palaniappan K."/>
            <person name="Hauser L."/>
            <person name="Chang Y.J."/>
            <person name="Jeffries C.D."/>
            <person name="Munk C."/>
            <person name="Kiss H."/>
            <person name="Chain P."/>
            <person name="Han C."/>
            <person name="Brettin T."/>
            <person name="Detter J.C."/>
            <person name="Schuler E."/>
            <person name="Goker M."/>
            <person name="Rohde M."/>
            <person name="Bristow J."/>
            <person name="Eisen J.A."/>
            <person name="Markowitz V."/>
            <person name="Hugenholtz P."/>
            <person name="Kyrpides N.C."/>
            <person name="Klenk H.P."/>
        </authorList>
    </citation>
    <scope>NUCLEOTIDE SEQUENCE [LARGE SCALE GENOMIC DNA]</scope>
    <source>
        <strain evidence="4">ATCC 49802 / DSM 20745 / S 6022</strain>
    </source>
</reference>
<name>D1C4D9_SPHTD</name>
<dbReference type="OrthoDB" id="7359894at2"/>
<dbReference type="Pfam" id="PF09922">
    <property type="entry name" value="LiaF-like_C"/>
    <property type="match status" value="1"/>
</dbReference>
<protein>
    <recommendedName>
        <fullName evidence="2">Cell wall-active antibiotics response LiaF-like C-terminal domain-containing protein</fullName>
    </recommendedName>
</protein>
<sequence length="209" mass="21885">MTVETRERRHSGGPSAGQIALGLLLVVAGLVWLLRSIGVFDLSWDLLLPSALILVGAALVATARGRDHGGLVFLGVVLTLALVLTSITPINFSGGVGDRTVTPSTATELRSEYALTVGKQTIDLGQVTFDAGETRIAASVGIGDLVVRVPDDVAVRATIQIGAGNADVMERRFSGANVDETYESEGYDTASRRLLLDLSVGVGNIEVSR</sequence>
<dbReference type="AlphaFoldDB" id="D1C4D9"/>
<feature type="transmembrane region" description="Helical" evidence="1">
    <location>
        <begin position="46"/>
        <end position="63"/>
    </location>
</feature>
<evidence type="ECO:0000313" key="4">
    <source>
        <dbReference type="Proteomes" id="UP000002027"/>
    </source>
</evidence>
<dbReference type="RefSeq" id="WP_012872153.1">
    <property type="nucleotide sequence ID" value="NC_013523.1"/>
</dbReference>
<proteinExistence type="predicted"/>
<evidence type="ECO:0000259" key="2">
    <source>
        <dbReference type="Pfam" id="PF09922"/>
    </source>
</evidence>
<dbReference type="eggNOG" id="COG4758">
    <property type="taxonomic scope" value="Bacteria"/>
</dbReference>
<dbReference type="Proteomes" id="UP000002027">
    <property type="component" value="Chromosome 1"/>
</dbReference>
<dbReference type="EMBL" id="CP001823">
    <property type="protein sequence ID" value="ACZ39106.1"/>
    <property type="molecule type" value="Genomic_DNA"/>
</dbReference>
<feature type="transmembrane region" description="Helical" evidence="1">
    <location>
        <begin position="12"/>
        <end position="34"/>
    </location>
</feature>
<dbReference type="InParanoid" id="D1C4D9"/>
<feature type="domain" description="Cell wall-active antibiotics response LiaF-like C-terminal" evidence="2">
    <location>
        <begin position="115"/>
        <end position="207"/>
    </location>
</feature>
<dbReference type="KEGG" id="sti:Sthe_1672"/>
<feature type="transmembrane region" description="Helical" evidence="1">
    <location>
        <begin position="70"/>
        <end position="92"/>
    </location>
</feature>
<evidence type="ECO:0000256" key="1">
    <source>
        <dbReference type="SAM" id="Phobius"/>
    </source>
</evidence>